<evidence type="ECO:0000313" key="10">
    <source>
        <dbReference type="Proteomes" id="UP000486602"/>
    </source>
</evidence>
<keyword evidence="6" id="KW-0460">Magnesium</keyword>
<keyword evidence="10" id="KW-1185">Reference proteome</keyword>
<dbReference type="PANTHER" id="PTHR33653">
    <property type="entry name" value="RIBONUCLEASE VAPC2"/>
    <property type="match status" value="1"/>
</dbReference>
<evidence type="ECO:0000256" key="7">
    <source>
        <dbReference type="ARBA" id="ARBA00038093"/>
    </source>
</evidence>
<keyword evidence="5" id="KW-0378">Hydrolase</keyword>
<dbReference type="InterPro" id="IPR029060">
    <property type="entry name" value="PIN-like_dom_sf"/>
</dbReference>
<organism evidence="9 10">
    <name type="scientific">Cryomorpha ignava</name>
    <dbReference type="NCBI Taxonomy" id="101383"/>
    <lineage>
        <taxon>Bacteria</taxon>
        <taxon>Pseudomonadati</taxon>
        <taxon>Bacteroidota</taxon>
        <taxon>Flavobacteriia</taxon>
        <taxon>Flavobacteriales</taxon>
        <taxon>Cryomorphaceae</taxon>
        <taxon>Cryomorpha</taxon>
    </lineage>
</organism>
<reference evidence="9 10" key="1">
    <citation type="submission" date="2020-02" db="EMBL/GenBank/DDBJ databases">
        <title>Out from the shadows clarifying the taxonomy of the family Cryomorphaceae and related taxa by utilizing the GTDB taxonomic framework.</title>
        <authorList>
            <person name="Bowman J.P."/>
        </authorList>
    </citation>
    <scope>NUCLEOTIDE SEQUENCE [LARGE SCALE GENOMIC DNA]</scope>
    <source>
        <strain evidence="9 10">QSSC 1-22</strain>
    </source>
</reference>
<dbReference type="AlphaFoldDB" id="A0A7K3WNA9"/>
<evidence type="ECO:0000256" key="6">
    <source>
        <dbReference type="ARBA" id="ARBA00022842"/>
    </source>
</evidence>
<evidence type="ECO:0000256" key="1">
    <source>
        <dbReference type="ARBA" id="ARBA00001946"/>
    </source>
</evidence>
<evidence type="ECO:0000256" key="3">
    <source>
        <dbReference type="ARBA" id="ARBA00022722"/>
    </source>
</evidence>
<keyword evidence="4" id="KW-0479">Metal-binding</keyword>
<dbReference type="GO" id="GO:0004518">
    <property type="term" value="F:nuclease activity"/>
    <property type="evidence" value="ECO:0007669"/>
    <property type="project" value="UniProtKB-KW"/>
</dbReference>
<sequence length="124" mass="14227">MIDTTILIDYFRKSEKANSKLVLHFKHFDYIYISSITQFEILNGAPKAQMQFWDNFLEKFTIISFDSQAAKSAARIVAQLKSKRKTIDKPDLFIPGTAVAHGLTLDTLNMKHFEDIESLKLLNS</sequence>
<comment type="cofactor">
    <cofactor evidence="1">
        <name>Mg(2+)</name>
        <dbReference type="ChEBI" id="CHEBI:18420"/>
    </cofactor>
</comment>
<evidence type="ECO:0000259" key="8">
    <source>
        <dbReference type="Pfam" id="PF01850"/>
    </source>
</evidence>
<dbReference type="GO" id="GO:0016787">
    <property type="term" value="F:hydrolase activity"/>
    <property type="evidence" value="ECO:0007669"/>
    <property type="project" value="UniProtKB-KW"/>
</dbReference>
<gene>
    <name evidence="9" type="ORF">G3O08_06450</name>
</gene>
<comment type="caution">
    <text evidence="9">The sequence shown here is derived from an EMBL/GenBank/DDBJ whole genome shotgun (WGS) entry which is preliminary data.</text>
</comment>
<accession>A0A7K3WNA9</accession>
<dbReference type="Gene3D" id="3.40.50.1010">
    <property type="entry name" value="5'-nuclease"/>
    <property type="match status" value="1"/>
</dbReference>
<name>A0A7K3WNA9_9FLAO</name>
<dbReference type="CDD" id="cd09881">
    <property type="entry name" value="PIN_VapC4-5_FitB-like"/>
    <property type="match status" value="1"/>
</dbReference>
<feature type="domain" description="PIN" evidence="8">
    <location>
        <begin position="1"/>
        <end position="105"/>
    </location>
</feature>
<evidence type="ECO:0000256" key="4">
    <source>
        <dbReference type="ARBA" id="ARBA00022723"/>
    </source>
</evidence>
<dbReference type="InterPro" id="IPR002716">
    <property type="entry name" value="PIN_dom"/>
</dbReference>
<proteinExistence type="inferred from homology"/>
<dbReference type="InterPro" id="IPR050556">
    <property type="entry name" value="Type_II_TA_system_RNase"/>
</dbReference>
<dbReference type="EMBL" id="JAAGVY010000008">
    <property type="protein sequence ID" value="NEN23137.1"/>
    <property type="molecule type" value="Genomic_DNA"/>
</dbReference>
<protein>
    <submittedName>
        <fullName evidence="9">Type II toxin-antitoxin system VapC family toxin</fullName>
    </submittedName>
</protein>
<keyword evidence="3" id="KW-0540">Nuclease</keyword>
<comment type="similarity">
    <text evidence="7">Belongs to the PINc/VapC protein family.</text>
</comment>
<evidence type="ECO:0000313" key="9">
    <source>
        <dbReference type="EMBL" id="NEN23137.1"/>
    </source>
</evidence>
<evidence type="ECO:0000256" key="5">
    <source>
        <dbReference type="ARBA" id="ARBA00022801"/>
    </source>
</evidence>
<dbReference type="SUPFAM" id="SSF88723">
    <property type="entry name" value="PIN domain-like"/>
    <property type="match status" value="1"/>
</dbReference>
<evidence type="ECO:0000256" key="2">
    <source>
        <dbReference type="ARBA" id="ARBA00022649"/>
    </source>
</evidence>
<dbReference type="Pfam" id="PF01850">
    <property type="entry name" value="PIN"/>
    <property type="match status" value="1"/>
</dbReference>
<dbReference type="RefSeq" id="WP_163284040.1">
    <property type="nucleotide sequence ID" value="NZ_JAAGVY010000008.1"/>
</dbReference>
<keyword evidence="2" id="KW-1277">Toxin-antitoxin system</keyword>
<dbReference type="GO" id="GO:0046872">
    <property type="term" value="F:metal ion binding"/>
    <property type="evidence" value="ECO:0007669"/>
    <property type="project" value="UniProtKB-KW"/>
</dbReference>
<dbReference type="Proteomes" id="UP000486602">
    <property type="component" value="Unassembled WGS sequence"/>
</dbReference>
<dbReference type="PANTHER" id="PTHR33653:SF1">
    <property type="entry name" value="RIBONUCLEASE VAPC2"/>
    <property type="match status" value="1"/>
</dbReference>